<protein>
    <submittedName>
        <fullName evidence="2">Uncharacterized protein</fullName>
    </submittedName>
</protein>
<name>A0A8H2ZX14_9AGAM</name>
<gene>
    <name evidence="2" type="ORF">RDB_LOCUS18051</name>
</gene>
<evidence type="ECO:0000313" key="3">
    <source>
        <dbReference type="Proteomes" id="UP000663846"/>
    </source>
</evidence>
<dbReference type="EMBL" id="CAJMWS010000090">
    <property type="protein sequence ID" value="CAE6360056.1"/>
    <property type="molecule type" value="Genomic_DNA"/>
</dbReference>
<comment type="caution">
    <text evidence="2">The sequence shown here is derived from an EMBL/GenBank/DDBJ whole genome shotgun (WGS) entry which is preliminary data.</text>
</comment>
<feature type="compositionally biased region" description="Low complexity" evidence="1">
    <location>
        <begin position="192"/>
        <end position="266"/>
    </location>
</feature>
<dbReference type="PRINTS" id="PR01217">
    <property type="entry name" value="PRICHEXTENSN"/>
</dbReference>
<evidence type="ECO:0000313" key="2">
    <source>
        <dbReference type="EMBL" id="CAE6360056.1"/>
    </source>
</evidence>
<sequence>MIEASQSLANASATLSIAAQAMSKAAACLAAMGGGCDDCTFGLKSSSKVHDWAGSPDWTQNSYNLPQIPAPKDVGAVDHDHRRTGAEEVVPIKEAFGSVIQEQREAKPIQVNSDDTRPLEPAPSASKPPAPTIASTEVPSTSLSDQSTPNAPGGTRCSEVKPALPVVAPKSQVDLSLHSDDSKPGGQTSRGTSTVSVPVPKPAPATTASSAPTTKPIIPPIKKLTAPPTKKATVPSPTKPKIPITKPAAPTIKPKAPITKPTTATPNTHPGQPAGTSSNRTPCQATGTDNGRLSSHTRIILDYGFDSLPALCRITKRFAKTVCLYNYSGLNATTSSAVMVKANVDTTVIVPQSTKKDKLDAAVKKFNSAQSGILLWPGCNALPTVTGLTDSPNIQLIQLGQPTKANSEHTCLNTTLILAKSEAGQPHVSKVKQYPLDALNNECNKQGPKSPLQPFRIWLRARLSKDSFARRFYWDWFLDHRKHNPSQKVIDTLKLANQYAEQFLLRGESKAYGEPVGGKVTVTEGAVKSLKLQEAVRMGILLVARS</sequence>
<accession>A0A8H2ZX14</accession>
<feature type="region of interest" description="Disordered" evidence="1">
    <location>
        <begin position="101"/>
        <end position="159"/>
    </location>
</feature>
<organism evidence="2 3">
    <name type="scientific">Rhizoctonia solani</name>
    <dbReference type="NCBI Taxonomy" id="456999"/>
    <lineage>
        <taxon>Eukaryota</taxon>
        <taxon>Fungi</taxon>
        <taxon>Dikarya</taxon>
        <taxon>Basidiomycota</taxon>
        <taxon>Agaricomycotina</taxon>
        <taxon>Agaricomycetes</taxon>
        <taxon>Cantharellales</taxon>
        <taxon>Ceratobasidiaceae</taxon>
        <taxon>Rhizoctonia</taxon>
    </lineage>
</organism>
<feature type="region of interest" description="Disordered" evidence="1">
    <location>
        <begin position="173"/>
        <end position="291"/>
    </location>
</feature>
<proteinExistence type="predicted"/>
<dbReference type="AlphaFoldDB" id="A0A8H2ZX14"/>
<feature type="compositionally biased region" description="Polar residues" evidence="1">
    <location>
        <begin position="267"/>
        <end position="291"/>
    </location>
</feature>
<feature type="compositionally biased region" description="Polar residues" evidence="1">
    <location>
        <begin position="137"/>
        <end position="150"/>
    </location>
</feature>
<evidence type="ECO:0000256" key="1">
    <source>
        <dbReference type="SAM" id="MobiDB-lite"/>
    </source>
</evidence>
<dbReference type="Proteomes" id="UP000663846">
    <property type="component" value="Unassembled WGS sequence"/>
</dbReference>
<reference evidence="2" key="1">
    <citation type="submission" date="2021-01" db="EMBL/GenBank/DDBJ databases">
        <authorList>
            <person name="Kaushik A."/>
        </authorList>
    </citation>
    <scope>NUCLEOTIDE SEQUENCE</scope>
    <source>
        <strain evidence="2">AG1-1C</strain>
    </source>
</reference>